<dbReference type="PROSITE" id="PS50930">
    <property type="entry name" value="HTH_LYTTR"/>
    <property type="match status" value="1"/>
</dbReference>
<evidence type="ECO:0000313" key="5">
    <source>
        <dbReference type="Proteomes" id="UP000198393"/>
    </source>
</evidence>
<dbReference type="AlphaFoldDB" id="A0A239JIG4"/>
<dbReference type="Pfam" id="PF00072">
    <property type="entry name" value="Response_reg"/>
    <property type="match status" value="1"/>
</dbReference>
<dbReference type="InterPro" id="IPR046947">
    <property type="entry name" value="LytR-like"/>
</dbReference>
<name>A0A239JIG4_EKHLU</name>
<feature type="modified residue" description="4-aspartylphosphate" evidence="1">
    <location>
        <position position="54"/>
    </location>
</feature>
<reference evidence="4 5" key="1">
    <citation type="submission" date="2017-06" db="EMBL/GenBank/DDBJ databases">
        <authorList>
            <person name="Kim H.J."/>
            <person name="Triplett B.A."/>
        </authorList>
    </citation>
    <scope>NUCLEOTIDE SEQUENCE [LARGE SCALE GENOMIC DNA]</scope>
    <source>
        <strain evidence="4 5">DSM 19307</strain>
    </source>
</reference>
<proteinExistence type="predicted"/>
<dbReference type="EMBL" id="FZPD01000003">
    <property type="protein sequence ID" value="SNT05625.1"/>
    <property type="molecule type" value="Genomic_DNA"/>
</dbReference>
<evidence type="ECO:0000259" key="2">
    <source>
        <dbReference type="PROSITE" id="PS50110"/>
    </source>
</evidence>
<dbReference type="SUPFAM" id="SSF52172">
    <property type="entry name" value="CheY-like"/>
    <property type="match status" value="1"/>
</dbReference>
<accession>A0A239JIG4</accession>
<dbReference type="Pfam" id="PF04397">
    <property type="entry name" value="LytTR"/>
    <property type="match status" value="1"/>
</dbReference>
<dbReference type="PROSITE" id="PS50110">
    <property type="entry name" value="RESPONSE_REGULATORY"/>
    <property type="match status" value="1"/>
</dbReference>
<dbReference type="InterPro" id="IPR011006">
    <property type="entry name" value="CheY-like_superfamily"/>
</dbReference>
<dbReference type="SMART" id="SM00850">
    <property type="entry name" value="LytTR"/>
    <property type="match status" value="1"/>
</dbReference>
<dbReference type="Gene3D" id="2.40.50.1020">
    <property type="entry name" value="LytTr DNA-binding domain"/>
    <property type="match status" value="1"/>
</dbReference>
<dbReference type="GO" id="GO:0000156">
    <property type="term" value="F:phosphorelay response regulator activity"/>
    <property type="evidence" value="ECO:0007669"/>
    <property type="project" value="InterPro"/>
</dbReference>
<dbReference type="Gene3D" id="3.40.50.2300">
    <property type="match status" value="1"/>
</dbReference>
<dbReference type="PANTHER" id="PTHR37299:SF1">
    <property type="entry name" value="STAGE 0 SPORULATION PROTEIN A HOMOLOG"/>
    <property type="match status" value="1"/>
</dbReference>
<evidence type="ECO:0000259" key="3">
    <source>
        <dbReference type="PROSITE" id="PS50930"/>
    </source>
</evidence>
<dbReference type="RefSeq" id="WP_089356899.1">
    <property type="nucleotide sequence ID" value="NZ_FZPD01000003.1"/>
</dbReference>
<organism evidence="4 5">
    <name type="scientific">Ekhidna lutea</name>
    <dbReference type="NCBI Taxonomy" id="447679"/>
    <lineage>
        <taxon>Bacteria</taxon>
        <taxon>Pseudomonadati</taxon>
        <taxon>Bacteroidota</taxon>
        <taxon>Cytophagia</taxon>
        <taxon>Cytophagales</taxon>
        <taxon>Reichenbachiellaceae</taxon>
        <taxon>Ekhidna</taxon>
    </lineage>
</organism>
<dbReference type="InterPro" id="IPR007492">
    <property type="entry name" value="LytTR_DNA-bd_dom"/>
</dbReference>
<gene>
    <name evidence="4" type="ORF">SAMN05421640_2192</name>
</gene>
<evidence type="ECO:0000313" key="4">
    <source>
        <dbReference type="EMBL" id="SNT05625.1"/>
    </source>
</evidence>
<evidence type="ECO:0000256" key="1">
    <source>
        <dbReference type="PROSITE-ProRule" id="PRU00169"/>
    </source>
</evidence>
<dbReference type="Proteomes" id="UP000198393">
    <property type="component" value="Unassembled WGS sequence"/>
</dbReference>
<dbReference type="InterPro" id="IPR001789">
    <property type="entry name" value="Sig_transdc_resp-reg_receiver"/>
</dbReference>
<protein>
    <submittedName>
        <fullName evidence="4">Two component transcriptional regulator, LytTR family</fullName>
    </submittedName>
</protein>
<dbReference type="GO" id="GO:0003677">
    <property type="term" value="F:DNA binding"/>
    <property type="evidence" value="ECO:0007669"/>
    <property type="project" value="InterPro"/>
</dbReference>
<feature type="domain" description="HTH LytTR-type" evidence="3">
    <location>
        <begin position="141"/>
        <end position="248"/>
    </location>
</feature>
<keyword evidence="5" id="KW-1185">Reference proteome</keyword>
<sequence length="248" mass="28779">MNALIIEDEKLTADRLNKLIQEHTSISVVETFYSVKSAIQWLHKNECPELLFLDIQLGDGTGFDVLDSLKSYPQVIFTTAFDKYVLDAFKYNSVDYLLKPVKGEELISAIEKLRKVRSQGDIDTIMSNLKSQLQGEYKKKFLIKTGQKFKSVPVEEIAYFYSESSTSYLRTLTGESLIIDHSLDDLQKALNPDRYFRINRHMLVCDDHIISIDSYFNNRLLISLKPEFSEQVIVSREKVRAFKDWLDR</sequence>
<feature type="domain" description="Response regulatory" evidence="2">
    <location>
        <begin position="2"/>
        <end position="114"/>
    </location>
</feature>
<dbReference type="PANTHER" id="PTHR37299">
    <property type="entry name" value="TRANSCRIPTIONAL REGULATOR-RELATED"/>
    <property type="match status" value="1"/>
</dbReference>
<dbReference type="OrthoDB" id="646623at2"/>
<dbReference type="SMART" id="SM00448">
    <property type="entry name" value="REC"/>
    <property type="match status" value="1"/>
</dbReference>
<keyword evidence="1" id="KW-0597">Phosphoprotein</keyword>